<feature type="compositionally biased region" description="Basic and acidic residues" evidence="6">
    <location>
        <begin position="490"/>
        <end position="514"/>
    </location>
</feature>
<dbReference type="GO" id="GO:0006351">
    <property type="term" value="P:DNA-templated transcription"/>
    <property type="evidence" value="ECO:0007669"/>
    <property type="project" value="InterPro"/>
</dbReference>
<dbReference type="InterPro" id="IPR007219">
    <property type="entry name" value="XnlR_reg_dom"/>
</dbReference>
<keyword evidence="2" id="KW-0479">Metal-binding</keyword>
<proteinExistence type="predicted"/>
<dbReference type="OrthoDB" id="2123952at2759"/>
<organism evidence="8 9">
    <name type="scientific">Coemansia reversa (strain ATCC 12441 / NRRL 1564)</name>
    <dbReference type="NCBI Taxonomy" id="763665"/>
    <lineage>
        <taxon>Eukaryota</taxon>
        <taxon>Fungi</taxon>
        <taxon>Fungi incertae sedis</taxon>
        <taxon>Zoopagomycota</taxon>
        <taxon>Kickxellomycotina</taxon>
        <taxon>Kickxellomycetes</taxon>
        <taxon>Kickxellales</taxon>
        <taxon>Kickxellaceae</taxon>
        <taxon>Coemansia</taxon>
    </lineage>
</organism>
<evidence type="ECO:0000256" key="6">
    <source>
        <dbReference type="SAM" id="MobiDB-lite"/>
    </source>
</evidence>
<dbReference type="GO" id="GO:0000981">
    <property type="term" value="F:DNA-binding transcription factor activity, RNA polymerase II-specific"/>
    <property type="evidence" value="ECO:0007669"/>
    <property type="project" value="InterPro"/>
</dbReference>
<feature type="region of interest" description="Disordered" evidence="6">
    <location>
        <begin position="356"/>
        <end position="389"/>
    </location>
</feature>
<dbReference type="Proteomes" id="UP000242474">
    <property type="component" value="Unassembled WGS sequence"/>
</dbReference>
<evidence type="ECO:0000256" key="1">
    <source>
        <dbReference type="ARBA" id="ARBA00004123"/>
    </source>
</evidence>
<accession>A0A2G5B5C9</accession>
<feature type="compositionally biased region" description="Low complexity" evidence="6">
    <location>
        <begin position="144"/>
        <end position="165"/>
    </location>
</feature>
<evidence type="ECO:0000259" key="7">
    <source>
        <dbReference type="SMART" id="SM00906"/>
    </source>
</evidence>
<name>A0A2G5B5C9_COERN</name>
<keyword evidence="5" id="KW-0539">Nucleus</keyword>
<gene>
    <name evidence="8" type="ORF">COEREDRAFT_82881</name>
</gene>
<reference evidence="8 9" key="1">
    <citation type="journal article" date="2015" name="Genome Biol. Evol.">
        <title>Phylogenomic analyses indicate that early fungi evolved digesting cell walls of algal ancestors of land plants.</title>
        <authorList>
            <person name="Chang Y."/>
            <person name="Wang S."/>
            <person name="Sekimoto S."/>
            <person name="Aerts A.L."/>
            <person name="Choi C."/>
            <person name="Clum A."/>
            <person name="LaButti K.M."/>
            <person name="Lindquist E.A."/>
            <person name="Yee Ngan C."/>
            <person name="Ohm R.A."/>
            <person name="Salamov A.A."/>
            <person name="Grigoriev I.V."/>
            <person name="Spatafora J.W."/>
            <person name="Berbee M.L."/>
        </authorList>
    </citation>
    <scope>NUCLEOTIDE SEQUENCE [LARGE SCALE GENOMIC DNA]</scope>
    <source>
        <strain evidence="8 9">NRRL 1564</strain>
    </source>
</reference>
<keyword evidence="9" id="KW-1185">Reference proteome</keyword>
<keyword evidence="4" id="KW-0804">Transcription</keyword>
<evidence type="ECO:0000313" key="9">
    <source>
        <dbReference type="Proteomes" id="UP000242474"/>
    </source>
</evidence>
<comment type="subcellular location">
    <subcellularLocation>
        <location evidence="1">Nucleus</location>
    </subcellularLocation>
</comment>
<protein>
    <recommendedName>
        <fullName evidence="7">Xylanolytic transcriptional activator regulatory domain-containing protein</fullName>
    </recommendedName>
</protein>
<dbReference type="EMBL" id="KZ303520">
    <property type="protein sequence ID" value="PIA14202.1"/>
    <property type="molecule type" value="Genomic_DNA"/>
</dbReference>
<dbReference type="Pfam" id="PF04082">
    <property type="entry name" value="Fungal_trans"/>
    <property type="match status" value="1"/>
</dbReference>
<keyword evidence="3" id="KW-0805">Transcription regulation</keyword>
<sequence>MAQSVKQRILLQLEQPTVDLLRTLVVMTLLAGSQGEHVAYNSLICLAASLVVRMGLHQLDLYKRPPPCMFDEWVALEVKRRLFWLVYQIDSYQAMLTGRPMSIAEDSVYVSAPCSDYEWDVMHVTRHRVPPARSGDASGGGSAGAMRAASRQRSSRSSSDSGASLSNSLRVDRHEIVATGAFSYSFMALCELTAIIAKINSFLRDSRASRPSLLVSTSSLPVPAAHTRDVPFPAVDFMHPPLAADSTNGLVFPVLRTVRLASEYPAFVELNERLEDWRRSLLMPEDLRDDSTEAAHISYFGTADHRRFMMRVRYFCLHCYYVPITIFLHQSNRPSFFTEYELPLDVRLAKLFSSAASKSTSPDTPGNKSAAMSPAAMGPAVGDSTEEASAVESERALREMLSRAFASTWNEGILAYDIEPRSWKVCLQAAKGLSDHIKRNNDFPLDRFDQVIPFCIFMSVSVLIRQVRICSRMLQPPTAQSSSSGGIAVKSEEGQDQQKDQEQDCEQDHEQRRRKELADAGGYSAVLAERTRCVQCLKHQWKTLQSLGSLWDVAGMEMLLKSMQVDEVANTADMFSGMSL</sequence>
<dbReference type="SMART" id="SM00906">
    <property type="entry name" value="Fungal_trans"/>
    <property type="match status" value="1"/>
</dbReference>
<feature type="region of interest" description="Disordered" evidence="6">
    <location>
        <begin position="130"/>
        <end position="165"/>
    </location>
</feature>
<feature type="domain" description="Xylanolytic transcriptional activator regulatory" evidence="7">
    <location>
        <begin position="40"/>
        <end position="119"/>
    </location>
</feature>
<dbReference type="GO" id="GO:0008270">
    <property type="term" value="F:zinc ion binding"/>
    <property type="evidence" value="ECO:0007669"/>
    <property type="project" value="InterPro"/>
</dbReference>
<dbReference type="CDD" id="cd12148">
    <property type="entry name" value="fungal_TF_MHR"/>
    <property type="match status" value="1"/>
</dbReference>
<evidence type="ECO:0000256" key="3">
    <source>
        <dbReference type="ARBA" id="ARBA00023015"/>
    </source>
</evidence>
<dbReference type="AlphaFoldDB" id="A0A2G5B5C9"/>
<evidence type="ECO:0000256" key="2">
    <source>
        <dbReference type="ARBA" id="ARBA00022723"/>
    </source>
</evidence>
<evidence type="ECO:0000313" key="8">
    <source>
        <dbReference type="EMBL" id="PIA14202.1"/>
    </source>
</evidence>
<dbReference type="GO" id="GO:0003677">
    <property type="term" value="F:DNA binding"/>
    <property type="evidence" value="ECO:0007669"/>
    <property type="project" value="InterPro"/>
</dbReference>
<dbReference type="GO" id="GO:0005634">
    <property type="term" value="C:nucleus"/>
    <property type="evidence" value="ECO:0007669"/>
    <property type="project" value="UniProtKB-SubCell"/>
</dbReference>
<dbReference type="PANTHER" id="PTHR47338">
    <property type="entry name" value="ZN(II)2CYS6 TRANSCRIPTION FACTOR (EUROFUNG)-RELATED"/>
    <property type="match status" value="1"/>
</dbReference>
<dbReference type="InterPro" id="IPR050815">
    <property type="entry name" value="TF_fung"/>
</dbReference>
<evidence type="ECO:0000256" key="5">
    <source>
        <dbReference type="ARBA" id="ARBA00023242"/>
    </source>
</evidence>
<feature type="region of interest" description="Disordered" evidence="6">
    <location>
        <begin position="476"/>
        <end position="514"/>
    </location>
</feature>
<evidence type="ECO:0000256" key="4">
    <source>
        <dbReference type="ARBA" id="ARBA00023163"/>
    </source>
</evidence>
<feature type="compositionally biased region" description="Low complexity" evidence="6">
    <location>
        <begin position="369"/>
        <end position="382"/>
    </location>
</feature>
<dbReference type="PANTHER" id="PTHR47338:SF5">
    <property type="entry name" value="ZN(II)2CYS6 TRANSCRIPTION FACTOR (EUROFUNG)"/>
    <property type="match status" value="1"/>
</dbReference>